<accession>A0AAV8ZG39</accession>
<reference evidence="1" key="1">
    <citation type="journal article" date="2023" name="Insect Mol. Biol.">
        <title>Genome sequencing provides insights into the evolution of gene families encoding plant cell wall-degrading enzymes in longhorned beetles.</title>
        <authorList>
            <person name="Shin N.R."/>
            <person name="Okamura Y."/>
            <person name="Kirsch R."/>
            <person name="Pauchet Y."/>
        </authorList>
    </citation>
    <scope>NUCLEOTIDE SEQUENCE</scope>
    <source>
        <strain evidence="1">AMC_N1</strain>
    </source>
</reference>
<dbReference type="PANTHER" id="PTHR31649">
    <property type="entry name" value="AGAP009604-PA"/>
    <property type="match status" value="1"/>
</dbReference>
<protein>
    <submittedName>
        <fullName evidence="1">Uncharacterized protein</fullName>
    </submittedName>
</protein>
<gene>
    <name evidence="1" type="ORF">NQ318_018357</name>
</gene>
<dbReference type="EMBL" id="JAPWTK010000003">
    <property type="protein sequence ID" value="KAJ8962373.1"/>
    <property type="molecule type" value="Genomic_DNA"/>
</dbReference>
<organism evidence="1 2">
    <name type="scientific">Aromia moschata</name>
    <dbReference type="NCBI Taxonomy" id="1265417"/>
    <lineage>
        <taxon>Eukaryota</taxon>
        <taxon>Metazoa</taxon>
        <taxon>Ecdysozoa</taxon>
        <taxon>Arthropoda</taxon>
        <taxon>Hexapoda</taxon>
        <taxon>Insecta</taxon>
        <taxon>Pterygota</taxon>
        <taxon>Neoptera</taxon>
        <taxon>Endopterygota</taxon>
        <taxon>Coleoptera</taxon>
        <taxon>Polyphaga</taxon>
        <taxon>Cucujiformia</taxon>
        <taxon>Chrysomeloidea</taxon>
        <taxon>Cerambycidae</taxon>
        <taxon>Cerambycinae</taxon>
        <taxon>Callichromatini</taxon>
        <taxon>Aromia</taxon>
    </lineage>
</organism>
<dbReference type="AlphaFoldDB" id="A0AAV8ZG39"/>
<keyword evidence="2" id="KW-1185">Reference proteome</keyword>
<proteinExistence type="predicted"/>
<dbReference type="PANTHER" id="PTHR31649:SF10">
    <property type="entry name" value="IP19903P-RELATED"/>
    <property type="match status" value="1"/>
</dbReference>
<name>A0AAV8ZG39_9CUCU</name>
<sequence length="168" mass="19023">MVVFPPPIFPNSYYWRDWNGEIPSDALKAGRDSRGESYIAQVYTAGYGEFIGQIFEDQDEVYVNVANTATAVVTKSHIGLKILCSEQNDMEWIVSNITRTPEILDIQANHLIRGGVDTKNLPVYIGRYVDGQNVFVGSVHNPYNMYYVNVVGVGTYVQTYELLMLERQ</sequence>
<dbReference type="Proteomes" id="UP001162162">
    <property type="component" value="Unassembled WGS sequence"/>
</dbReference>
<evidence type="ECO:0000313" key="2">
    <source>
        <dbReference type="Proteomes" id="UP001162162"/>
    </source>
</evidence>
<evidence type="ECO:0000313" key="1">
    <source>
        <dbReference type="EMBL" id="KAJ8962373.1"/>
    </source>
</evidence>
<comment type="caution">
    <text evidence="1">The sequence shown here is derived from an EMBL/GenBank/DDBJ whole genome shotgun (WGS) entry which is preliminary data.</text>
</comment>